<accession>A0A641ASA8</accession>
<organism evidence="6 7">
    <name type="scientific">Aeromicrobium fastidiosum</name>
    <dbReference type="NCBI Taxonomy" id="52699"/>
    <lineage>
        <taxon>Bacteria</taxon>
        <taxon>Bacillati</taxon>
        <taxon>Actinomycetota</taxon>
        <taxon>Actinomycetes</taxon>
        <taxon>Propionibacteriales</taxon>
        <taxon>Nocardioidaceae</taxon>
        <taxon>Aeromicrobium</taxon>
    </lineage>
</organism>
<dbReference type="Proteomes" id="UP001515100">
    <property type="component" value="Unassembled WGS sequence"/>
</dbReference>
<dbReference type="PANTHER" id="PTHR30055">
    <property type="entry name" value="HTH-TYPE TRANSCRIPTIONAL REGULATOR RUTR"/>
    <property type="match status" value="1"/>
</dbReference>
<dbReference type="SUPFAM" id="SSF48498">
    <property type="entry name" value="Tetracyclin repressor-like, C-terminal domain"/>
    <property type="match status" value="1"/>
</dbReference>
<evidence type="ECO:0000256" key="2">
    <source>
        <dbReference type="ARBA" id="ARBA00023125"/>
    </source>
</evidence>
<evidence type="ECO:0000259" key="5">
    <source>
        <dbReference type="PROSITE" id="PS50977"/>
    </source>
</evidence>
<dbReference type="GO" id="GO:0000976">
    <property type="term" value="F:transcription cis-regulatory region binding"/>
    <property type="evidence" value="ECO:0007669"/>
    <property type="project" value="TreeGrafter"/>
</dbReference>
<protein>
    <submittedName>
        <fullName evidence="6">TetR/AcrR family transcriptional regulator</fullName>
    </submittedName>
</protein>
<keyword evidence="7" id="KW-1185">Reference proteome</keyword>
<keyword evidence="3" id="KW-0804">Transcription</keyword>
<dbReference type="PROSITE" id="PS50977">
    <property type="entry name" value="HTH_TETR_2"/>
    <property type="match status" value="1"/>
</dbReference>
<reference evidence="6" key="1">
    <citation type="submission" date="2019-09" db="EMBL/GenBank/DDBJ databases">
        <authorList>
            <person name="Li J."/>
        </authorList>
    </citation>
    <scope>NUCLEOTIDE SEQUENCE [LARGE SCALE GENOMIC DNA]</scope>
    <source>
        <strain evidence="6">NRBC 14897</strain>
    </source>
</reference>
<dbReference type="Pfam" id="PF13305">
    <property type="entry name" value="TetR_C_33"/>
    <property type="match status" value="1"/>
</dbReference>
<keyword evidence="2 4" id="KW-0238">DNA-binding</keyword>
<proteinExistence type="predicted"/>
<comment type="caution">
    <text evidence="6">The sequence shown here is derived from an EMBL/GenBank/DDBJ whole genome shotgun (WGS) entry which is preliminary data.</text>
</comment>
<keyword evidence="1" id="KW-0805">Transcription regulation</keyword>
<dbReference type="Gene3D" id="1.10.357.10">
    <property type="entry name" value="Tetracycline Repressor, domain 2"/>
    <property type="match status" value="1"/>
</dbReference>
<dbReference type="GO" id="GO:0003700">
    <property type="term" value="F:DNA-binding transcription factor activity"/>
    <property type="evidence" value="ECO:0007669"/>
    <property type="project" value="TreeGrafter"/>
</dbReference>
<dbReference type="InterPro" id="IPR025996">
    <property type="entry name" value="MT1864/Rv1816-like_C"/>
</dbReference>
<feature type="DNA-binding region" description="H-T-H motif" evidence="4">
    <location>
        <begin position="32"/>
        <end position="51"/>
    </location>
</feature>
<evidence type="ECO:0000256" key="4">
    <source>
        <dbReference type="PROSITE-ProRule" id="PRU00335"/>
    </source>
</evidence>
<dbReference type="SUPFAM" id="SSF46689">
    <property type="entry name" value="Homeodomain-like"/>
    <property type="match status" value="1"/>
</dbReference>
<dbReference type="OrthoDB" id="3173376at2"/>
<name>A0A641ASA8_9ACTN</name>
<evidence type="ECO:0000256" key="3">
    <source>
        <dbReference type="ARBA" id="ARBA00023163"/>
    </source>
</evidence>
<dbReference type="PANTHER" id="PTHR30055:SF220">
    <property type="entry name" value="TETR-FAMILY REGULATORY PROTEIN"/>
    <property type="match status" value="1"/>
</dbReference>
<dbReference type="InterPro" id="IPR001647">
    <property type="entry name" value="HTH_TetR"/>
</dbReference>
<evidence type="ECO:0000313" key="7">
    <source>
        <dbReference type="Proteomes" id="UP001515100"/>
    </source>
</evidence>
<gene>
    <name evidence="6" type="ORF">ESP62_000735</name>
</gene>
<sequence length="226" mass="23970">MPASSYHHGNLREALVEAAVEAARTNGPDGIGLRDLARTVGVSHSAAYRHFAHRDELVAEVAVRAMRGLVESMQLRLDAVERTGPVDAVLRARQRLMAVGEGYVAYALAEPGLFRSAFAVRPQPGPDGEIDLALDPSVDPYGMLSAALDGLVAVGYLSTDARVGAEATCWSVVHGFSLLHIDGPLAGTPDASRDQTLDQVLAAIDRSYAASTGAVIRPDDDVFARR</sequence>
<dbReference type="AlphaFoldDB" id="A0A641ASA8"/>
<dbReference type="RefSeq" id="WP_129179617.1">
    <property type="nucleotide sequence ID" value="NZ_JAGIOG010000001.1"/>
</dbReference>
<dbReference type="Pfam" id="PF00440">
    <property type="entry name" value="TetR_N"/>
    <property type="match status" value="1"/>
</dbReference>
<dbReference type="InterPro" id="IPR050109">
    <property type="entry name" value="HTH-type_TetR-like_transc_reg"/>
</dbReference>
<dbReference type="InterPro" id="IPR009057">
    <property type="entry name" value="Homeodomain-like_sf"/>
</dbReference>
<evidence type="ECO:0000256" key="1">
    <source>
        <dbReference type="ARBA" id="ARBA00023015"/>
    </source>
</evidence>
<dbReference type="InterPro" id="IPR036271">
    <property type="entry name" value="Tet_transcr_reg_TetR-rel_C_sf"/>
</dbReference>
<dbReference type="EMBL" id="SDPP02000001">
    <property type="protein sequence ID" value="KAA1379778.1"/>
    <property type="molecule type" value="Genomic_DNA"/>
</dbReference>
<evidence type="ECO:0000313" key="6">
    <source>
        <dbReference type="EMBL" id="KAA1379778.1"/>
    </source>
</evidence>
<feature type="domain" description="HTH tetR-type" evidence="5">
    <location>
        <begin position="9"/>
        <end position="69"/>
    </location>
</feature>